<evidence type="ECO:0000313" key="5">
    <source>
        <dbReference type="Proteomes" id="UP000507402"/>
    </source>
</evidence>
<dbReference type="NCBIfam" id="TIGR04499">
    <property type="entry name" value="abortive_AbiA"/>
    <property type="match status" value="1"/>
</dbReference>
<dbReference type="GO" id="GO:0003964">
    <property type="term" value="F:RNA-directed DNA polymerase activity"/>
    <property type="evidence" value="ECO:0007669"/>
    <property type="project" value="UniProtKB-KW"/>
</dbReference>
<feature type="domain" description="HEPN like Abia C-terminal" evidence="2">
    <location>
        <begin position="492"/>
        <end position="615"/>
    </location>
</feature>
<keyword evidence="4" id="KW-0695">RNA-directed DNA polymerase</keyword>
<evidence type="ECO:0000313" key="3">
    <source>
        <dbReference type="EMBL" id="BAG71468.1"/>
    </source>
</evidence>
<dbReference type="EMBL" id="AB373032">
    <property type="protein sequence ID" value="BAG71468.1"/>
    <property type="molecule type" value="Genomic_DNA"/>
</dbReference>
<gene>
    <name evidence="4" type="ORF">SAMEA70153168_00928</name>
</gene>
<accession>B5MF49</accession>
<evidence type="ECO:0000259" key="2">
    <source>
        <dbReference type="Pfam" id="PF18732"/>
    </source>
</evidence>
<organism evidence="3">
    <name type="scientific">Staphylococcus aureus</name>
    <dbReference type="NCBI Taxonomy" id="1280"/>
    <lineage>
        <taxon>Bacteria</taxon>
        <taxon>Bacillati</taxon>
        <taxon>Bacillota</taxon>
        <taxon>Bacilli</taxon>
        <taxon>Bacillales</taxon>
        <taxon>Staphylococcaceae</taxon>
        <taxon>Staphylococcus</taxon>
    </lineage>
</organism>
<dbReference type="Pfam" id="PF18732">
    <property type="entry name" value="HEPN_AbiA_CTD"/>
    <property type="match status" value="1"/>
</dbReference>
<name>B5MF49_STAAU</name>
<dbReference type="InterPro" id="IPR041026">
    <property type="entry name" value="HEPN_AbiA_CTD"/>
</dbReference>
<reference evidence="4 5" key="2">
    <citation type="submission" date="2020-06" db="EMBL/GenBank/DDBJ databases">
        <authorList>
            <consortium name="Pathogen Informatics"/>
        </authorList>
    </citation>
    <scope>NUCLEOTIDE SEQUENCE [LARGE SCALE GENOMIC DNA]</scope>
    <source>
        <strain evidence="4 5">MOS114</strain>
    </source>
</reference>
<dbReference type="Pfam" id="PF00078">
    <property type="entry name" value="RVT_1"/>
    <property type="match status" value="1"/>
</dbReference>
<dbReference type="Proteomes" id="UP000507402">
    <property type="component" value="Unassembled WGS sequence"/>
</dbReference>
<dbReference type="InterPro" id="IPR000477">
    <property type="entry name" value="RT_dom"/>
</dbReference>
<dbReference type="SUPFAM" id="SSF56672">
    <property type="entry name" value="DNA/RNA polymerases"/>
    <property type="match status" value="1"/>
</dbReference>
<keyword evidence="4" id="KW-0548">Nucleotidyltransferase</keyword>
<evidence type="ECO:0000313" key="4">
    <source>
        <dbReference type="EMBL" id="CAC8225123.1"/>
    </source>
</evidence>
<dbReference type="AlphaFoldDB" id="B5MF49"/>
<reference evidence="3" key="1">
    <citation type="journal article" date="2008" name="Antimicrob. Agents Chemother.">
        <title>Novel type of staphylococcal cassette chromosome mec in a methicillin-resistant Staphylococcus aureus strain isolated in Sweden.</title>
        <authorList>
            <person name="Berglund C."/>
            <person name="Ito T."/>
            <person name="Ikeda M."/>
            <person name="Ma X.X."/>
            <person name="Soderquist B."/>
            <person name="Hiramatsu K."/>
        </authorList>
    </citation>
    <scope>NUCLEOTIDE SEQUENCE</scope>
    <source>
        <strain evidence="3">JCSC6082</strain>
    </source>
</reference>
<dbReference type="EMBL" id="CAIIGN010000002">
    <property type="protein sequence ID" value="CAC8225123.1"/>
    <property type="molecule type" value="Genomic_DNA"/>
</dbReference>
<feature type="domain" description="Reverse transcriptase" evidence="1">
    <location>
        <begin position="137"/>
        <end position="287"/>
    </location>
</feature>
<dbReference type="InterPro" id="IPR030986">
    <property type="entry name" value="AbiA"/>
</dbReference>
<proteinExistence type="predicted"/>
<sequence length="621" mass="74337">MININFNEWEKVCKSFFKLNKSILESYLQWYPFSKLTENSKCTILSEKFFFNFIKNGAIFKEYNTFNFPSHYSQKTSASFRNMTLVSPFVYLYIEVVGYHISKKYTRKSKYVRCYYSGDLSENEFSYKNSYDKFFADINALSSTYDNFYKFDISNFFDAVDINLLFKLINEGEEILDTRSSLIYKRLLQQIGGNKFPTLENSSTLSYLATYIYLDKVDYELEKVLQKNSKIESFQIIRYVDDLYIFFNTMESELNLVSSEIKNVVIDAYRKVKLNLNENKTKLGKSSEVNETLSVALYNHYVYKEEIDIAHFYDKNKILLFLDDLYNLAYSHNHENFKYILDKHFTKEGITYSSDEVLRYLAFYEDELFQDEVIIYKVKRLILTDYNFVNYKINIFLRIILNTNNGDLIRYLLNELFKKDNFNSFDVAISLNYLLLRNFQHTDLMYKIRAVDSDIIDYINRYCKQDFLKELDKEYNYIIKLNLNREFSDSSLKVWYLYFLYKYYDKNGDTLEAFAYYKTYFDRMVSLLMYYKKISIGKKGSPNYKRHYKVGNAQTDFEKLNARYYKNKNVSTLLSELYKLRNFNPINHSSAEIIEDKMLKKSQITNLIKQAETLLFDSFSS</sequence>
<dbReference type="RefSeq" id="WP_002469143.1">
    <property type="nucleotide sequence ID" value="NZ_FGKK01000003.1"/>
</dbReference>
<keyword evidence="4" id="KW-0808">Transferase</keyword>
<dbReference type="InterPro" id="IPR043502">
    <property type="entry name" value="DNA/RNA_pol_sf"/>
</dbReference>
<evidence type="ECO:0000259" key="1">
    <source>
        <dbReference type="Pfam" id="PF00078"/>
    </source>
</evidence>
<protein>
    <submittedName>
        <fullName evidence="4">Reverse transcriptase (RNA-dependent DNA polymerase)</fullName>
    </submittedName>
</protein>